<dbReference type="PANTHER" id="PTHR30388">
    <property type="entry name" value="ALDEHYDE OXIDOREDUCTASE MOLYBDENUM COFACTOR ASSEMBLY PROTEIN"/>
    <property type="match status" value="1"/>
</dbReference>
<evidence type="ECO:0000259" key="1">
    <source>
        <dbReference type="Pfam" id="PF02625"/>
    </source>
</evidence>
<dbReference type="InterPro" id="IPR052698">
    <property type="entry name" value="MoCofactor_Util/Proc"/>
</dbReference>
<dbReference type="InterPro" id="IPR003777">
    <property type="entry name" value="XdhC_CoxI"/>
</dbReference>
<dbReference type="PANTHER" id="PTHR30388:SF6">
    <property type="entry name" value="XANTHINE DEHYDROGENASE SUBUNIT A-RELATED"/>
    <property type="match status" value="1"/>
</dbReference>
<dbReference type="InterPro" id="IPR027051">
    <property type="entry name" value="XdhC_Rossmann_dom"/>
</dbReference>
<evidence type="ECO:0000259" key="2">
    <source>
        <dbReference type="Pfam" id="PF13478"/>
    </source>
</evidence>
<dbReference type="EMBL" id="DSRU01000352">
    <property type="protein sequence ID" value="HFN00941.1"/>
    <property type="molecule type" value="Genomic_DNA"/>
</dbReference>
<accession>A0A7C3PLH3</accession>
<dbReference type="SUPFAM" id="SSF51971">
    <property type="entry name" value="Nucleotide-binding domain"/>
    <property type="match status" value="1"/>
</dbReference>
<dbReference type="AlphaFoldDB" id="A0A7C3PLH3"/>
<dbReference type="Pfam" id="PF02625">
    <property type="entry name" value="XdhC_CoxI"/>
    <property type="match status" value="1"/>
</dbReference>
<dbReference type="Gene3D" id="3.40.50.720">
    <property type="entry name" value="NAD(P)-binding Rossmann-like Domain"/>
    <property type="match status" value="1"/>
</dbReference>
<sequence>MASGYEIYHQLAIALEQGSVVVATVTAVQGSVPREVGAKLLLCADGRQFDTIGGGAGEAKVLQVAQTVLQTGEKQLVTIDLSGLPQRETEGICGGQMQVWVERWQGSAAIALAREIWTRLQAGQSFFLVTPLPATRSPWLSEEQPTNDEPQFCERLTPPPTLLIVGAGHCAVQLAKAADMAGFRVLVQDDRPEWANRAYYPQVQGLYLRALDDVLSDVAKLQEVYVALVTRSYQHDLEALQVLLSQAIAYRYIGMIGSKKRVRQVLGAIAAMGVGGDRLKAIHAPIGLDIGALTPAEIAISITAELIMVRRNGSGKPLSLTF</sequence>
<reference evidence="3" key="1">
    <citation type="journal article" date="2020" name="mSystems">
        <title>Genome- and Community-Level Interaction Insights into Carbon Utilization and Element Cycling Functions of Hydrothermarchaeota in Hydrothermal Sediment.</title>
        <authorList>
            <person name="Zhou Z."/>
            <person name="Liu Y."/>
            <person name="Xu W."/>
            <person name="Pan J."/>
            <person name="Luo Z.H."/>
            <person name="Li M."/>
        </authorList>
    </citation>
    <scope>NUCLEOTIDE SEQUENCE [LARGE SCALE GENOMIC DNA]</scope>
    <source>
        <strain evidence="3">SpSt-418</strain>
    </source>
</reference>
<evidence type="ECO:0000313" key="3">
    <source>
        <dbReference type="EMBL" id="HFN00941.1"/>
    </source>
</evidence>
<organism evidence="3">
    <name type="scientific">Oscillatoriales cyanobacterium SpSt-418</name>
    <dbReference type="NCBI Taxonomy" id="2282169"/>
    <lineage>
        <taxon>Bacteria</taxon>
        <taxon>Bacillati</taxon>
        <taxon>Cyanobacteriota</taxon>
        <taxon>Cyanophyceae</taxon>
        <taxon>Oscillatoriophycideae</taxon>
        <taxon>Oscillatoriales</taxon>
    </lineage>
</organism>
<feature type="domain" description="XdhC- CoxI" evidence="1">
    <location>
        <begin position="17"/>
        <end position="80"/>
    </location>
</feature>
<protein>
    <submittedName>
        <fullName evidence="3">Xanthine dehydrogenase</fullName>
    </submittedName>
</protein>
<dbReference type="Pfam" id="PF13478">
    <property type="entry name" value="XdhC_C"/>
    <property type="match status" value="1"/>
</dbReference>
<proteinExistence type="predicted"/>
<comment type="caution">
    <text evidence="3">The sequence shown here is derived from an EMBL/GenBank/DDBJ whole genome shotgun (WGS) entry which is preliminary data.</text>
</comment>
<feature type="domain" description="XdhC Rossmann" evidence="2">
    <location>
        <begin position="162"/>
        <end position="306"/>
    </location>
</feature>
<gene>
    <name evidence="3" type="ORF">ENR64_24935</name>
</gene>
<name>A0A7C3PLH3_9CYAN</name>